<feature type="domain" description="CTP synthase N-terminal" evidence="13">
    <location>
        <begin position="2"/>
        <end position="271"/>
    </location>
</feature>
<dbReference type="PANTHER" id="PTHR11550:SF0">
    <property type="entry name" value="CTP SYNTHASE-RELATED"/>
    <property type="match status" value="1"/>
</dbReference>
<evidence type="ECO:0000256" key="3">
    <source>
        <dbReference type="ARBA" id="ARBA00022598"/>
    </source>
</evidence>
<dbReference type="GO" id="GO:0097268">
    <property type="term" value="C:cytoophidium"/>
    <property type="evidence" value="ECO:0007669"/>
    <property type="project" value="EnsemblMetazoa"/>
</dbReference>
<comment type="function">
    <text evidence="8">Catalyzes the ATP-dependent amination of UTP to CTP with either L-glutamine or ammonia as the source of nitrogen. Constitutes the rate-limiting enzyme in the synthesis of cytosine nucleotides.</text>
</comment>
<dbReference type="GO" id="GO:0019856">
    <property type="term" value="P:pyrimidine nucleobase biosynthetic process"/>
    <property type="evidence" value="ECO:0007669"/>
    <property type="project" value="TreeGrafter"/>
</dbReference>
<comment type="similarity">
    <text evidence="2 10">Belongs to the CTP synthase family.</text>
</comment>
<protein>
    <recommendedName>
        <fullName evidence="10">CTP synthase</fullName>
        <ecNumber evidence="10">6.3.4.2</ecNumber>
    </recommendedName>
    <alternativeName>
        <fullName evidence="10">UTP--ammonia ligase</fullName>
    </alternativeName>
</protein>
<dbReference type="GO" id="GO:0005737">
    <property type="term" value="C:cytoplasm"/>
    <property type="evidence" value="ECO:0007669"/>
    <property type="project" value="EnsemblMetazoa"/>
</dbReference>
<evidence type="ECO:0000256" key="10">
    <source>
        <dbReference type="RuleBase" id="RU810713"/>
    </source>
</evidence>
<feature type="domain" description="Glutamine amidotransferase" evidence="12">
    <location>
        <begin position="311"/>
        <end position="544"/>
    </location>
</feature>
<evidence type="ECO:0000256" key="1">
    <source>
        <dbReference type="ARBA" id="ARBA00005171"/>
    </source>
</evidence>
<keyword evidence="6 10" id="KW-0315">Glutamine amidotransferase</keyword>
<dbReference type="InterPro" id="IPR017926">
    <property type="entry name" value="GATASE"/>
</dbReference>
<dbReference type="UniPathway" id="UPA00159">
    <property type="reaction ID" value="UER00277"/>
</dbReference>
<dbReference type="GO" id="GO:0044210">
    <property type="term" value="P:'de novo' CTP biosynthetic process"/>
    <property type="evidence" value="ECO:0007669"/>
    <property type="project" value="UniProtKB-UniRule"/>
</dbReference>
<evidence type="ECO:0000256" key="5">
    <source>
        <dbReference type="ARBA" id="ARBA00022840"/>
    </source>
</evidence>
<dbReference type="GO" id="GO:0003883">
    <property type="term" value="F:CTP synthase activity"/>
    <property type="evidence" value="ECO:0007669"/>
    <property type="project" value="UniProtKB-UniRule"/>
</dbReference>
<dbReference type="GO" id="GO:0006644">
    <property type="term" value="P:phospholipid metabolic process"/>
    <property type="evidence" value="ECO:0007669"/>
    <property type="project" value="EnsemblMetazoa"/>
</dbReference>
<dbReference type="Gene3D" id="3.40.50.300">
    <property type="entry name" value="P-loop containing nucleotide triphosphate hydrolases"/>
    <property type="match status" value="1"/>
</dbReference>
<evidence type="ECO:0000259" key="13">
    <source>
        <dbReference type="Pfam" id="PF06418"/>
    </source>
</evidence>
<dbReference type="OrthoDB" id="1739076at2759"/>
<dbReference type="SUPFAM" id="SSF52317">
    <property type="entry name" value="Class I glutamine amidotransferase-like"/>
    <property type="match status" value="1"/>
</dbReference>
<evidence type="ECO:0000259" key="12">
    <source>
        <dbReference type="Pfam" id="PF00117"/>
    </source>
</evidence>
<keyword evidence="7 10" id="KW-0665">Pyrimidine biosynthesis</keyword>
<dbReference type="KEGG" id="dmo:Dmoj_GI13933"/>
<proteinExistence type="inferred from homology"/>
<dbReference type="EMBL" id="CH933809">
    <property type="protein sequence ID" value="KRG06778.1"/>
    <property type="molecule type" value="Genomic_DNA"/>
</dbReference>
<dbReference type="Proteomes" id="UP000009192">
    <property type="component" value="Unassembled WGS sequence"/>
</dbReference>
<dbReference type="NCBIfam" id="TIGR00337">
    <property type="entry name" value="PyrG"/>
    <property type="match status" value="1"/>
</dbReference>
<dbReference type="GO" id="GO:0005524">
    <property type="term" value="F:ATP binding"/>
    <property type="evidence" value="ECO:0007669"/>
    <property type="project" value="UniProtKB-KW"/>
</dbReference>
<dbReference type="FunFam" id="3.40.50.300:FF:000207">
    <property type="entry name" value="CTP synthase"/>
    <property type="match status" value="1"/>
</dbReference>
<dbReference type="GO" id="GO:0042802">
    <property type="term" value="F:identical protein binding"/>
    <property type="evidence" value="ECO:0007669"/>
    <property type="project" value="TreeGrafter"/>
</dbReference>
<dbReference type="InterPro" id="IPR017456">
    <property type="entry name" value="CTP_synthase_N"/>
</dbReference>
<dbReference type="InterPro" id="IPR027417">
    <property type="entry name" value="P-loop_NTPase"/>
</dbReference>
<keyword evidence="15" id="KW-1185">Reference proteome</keyword>
<dbReference type="GO" id="GO:0035167">
    <property type="term" value="P:larval lymph gland hemopoiesis"/>
    <property type="evidence" value="ECO:0007669"/>
    <property type="project" value="EnsemblMetazoa"/>
</dbReference>
<dbReference type="AlphaFoldDB" id="A0A0Q9XM07"/>
<dbReference type="EC" id="6.3.4.2" evidence="10"/>
<dbReference type="InterPro" id="IPR004468">
    <property type="entry name" value="CTP_synthase"/>
</dbReference>
<comment type="pathway">
    <text evidence="1 10">Pyrimidine metabolism; CTP biosynthesis via de novo pathway; CTP from UDP: step 2/2.</text>
</comment>
<name>A0A0Q9XM07_DROMO</name>
<dbReference type="PROSITE" id="PS51273">
    <property type="entry name" value="GATASE_TYPE_1"/>
    <property type="match status" value="1"/>
</dbReference>
<dbReference type="CDD" id="cd01746">
    <property type="entry name" value="GATase1_CTP_Synthase"/>
    <property type="match status" value="1"/>
</dbReference>
<evidence type="ECO:0000313" key="15">
    <source>
        <dbReference type="Proteomes" id="UP000009192"/>
    </source>
</evidence>
<dbReference type="InterPro" id="IPR033828">
    <property type="entry name" value="GATase1_CTP_Synthase"/>
</dbReference>
<keyword evidence="5 10" id="KW-0067">ATP-binding</keyword>
<keyword evidence="3 10" id="KW-0436">Ligase</keyword>
<evidence type="ECO:0000313" key="14">
    <source>
        <dbReference type="EMBL" id="KRG06778.1"/>
    </source>
</evidence>
<evidence type="ECO:0000256" key="6">
    <source>
        <dbReference type="ARBA" id="ARBA00022962"/>
    </source>
</evidence>
<accession>A0A0Q9XM07</accession>
<dbReference type="FunFam" id="3.40.50.880:FF:000005">
    <property type="entry name" value="CTP synthase"/>
    <property type="match status" value="1"/>
</dbReference>
<dbReference type="Pfam" id="PF06418">
    <property type="entry name" value="CTP_synth_N"/>
    <property type="match status" value="1"/>
</dbReference>
<dbReference type="PANTHER" id="PTHR11550">
    <property type="entry name" value="CTP SYNTHASE"/>
    <property type="match status" value="1"/>
</dbReference>
<feature type="region of interest" description="Disordered" evidence="11">
    <location>
        <begin position="624"/>
        <end position="643"/>
    </location>
</feature>
<reference evidence="14 15" key="1">
    <citation type="journal article" date="2007" name="Nature">
        <title>Evolution of genes and genomes on the Drosophila phylogeny.</title>
        <authorList>
            <consortium name="Drosophila 12 Genomes Consortium"/>
            <person name="Clark A.G."/>
            <person name="Eisen M.B."/>
            <person name="Smith D.R."/>
            <person name="Bergman C.M."/>
            <person name="Oliver B."/>
            <person name="Markow T.A."/>
            <person name="Kaufman T.C."/>
            <person name="Kellis M."/>
            <person name="Gelbart W."/>
            <person name="Iyer V.N."/>
            <person name="Pollard D.A."/>
            <person name="Sackton T.B."/>
            <person name="Larracuente A.M."/>
            <person name="Singh N.D."/>
            <person name="Abad J.P."/>
            <person name="Abt D.N."/>
            <person name="Adryan B."/>
            <person name="Aguade M."/>
            <person name="Akashi H."/>
            <person name="Anderson W.W."/>
            <person name="Aquadro C.F."/>
            <person name="Ardell D.H."/>
            <person name="Arguello R."/>
            <person name="Artieri C.G."/>
            <person name="Barbash D.A."/>
            <person name="Barker D."/>
            <person name="Barsanti P."/>
            <person name="Batterham P."/>
            <person name="Batzoglou S."/>
            <person name="Begun D."/>
            <person name="Bhutkar A."/>
            <person name="Blanco E."/>
            <person name="Bosak S.A."/>
            <person name="Bradley R.K."/>
            <person name="Brand A.D."/>
            <person name="Brent M.R."/>
            <person name="Brooks A.N."/>
            <person name="Brown R.H."/>
            <person name="Butlin R.K."/>
            <person name="Caggese C."/>
            <person name="Calvi B.R."/>
            <person name="Bernardo de Carvalho A."/>
            <person name="Caspi A."/>
            <person name="Castrezana S."/>
            <person name="Celniker S.E."/>
            <person name="Chang J.L."/>
            <person name="Chapple C."/>
            <person name="Chatterji S."/>
            <person name="Chinwalla A."/>
            <person name="Civetta A."/>
            <person name="Clifton S.W."/>
            <person name="Comeron J.M."/>
            <person name="Costello J.C."/>
            <person name="Coyne J.A."/>
            <person name="Daub J."/>
            <person name="David R.G."/>
            <person name="Delcher A.L."/>
            <person name="Delehaunty K."/>
            <person name="Do C.B."/>
            <person name="Ebling H."/>
            <person name="Edwards K."/>
            <person name="Eickbush T."/>
            <person name="Evans J.D."/>
            <person name="Filipski A."/>
            <person name="Findeiss S."/>
            <person name="Freyhult E."/>
            <person name="Fulton L."/>
            <person name="Fulton R."/>
            <person name="Garcia A.C."/>
            <person name="Gardiner A."/>
            <person name="Garfield D.A."/>
            <person name="Garvin B.E."/>
            <person name="Gibson G."/>
            <person name="Gilbert D."/>
            <person name="Gnerre S."/>
            <person name="Godfrey J."/>
            <person name="Good R."/>
            <person name="Gotea V."/>
            <person name="Gravely B."/>
            <person name="Greenberg A.J."/>
            <person name="Griffiths-Jones S."/>
            <person name="Gross S."/>
            <person name="Guigo R."/>
            <person name="Gustafson E.A."/>
            <person name="Haerty W."/>
            <person name="Hahn M.W."/>
            <person name="Halligan D.L."/>
            <person name="Halpern A.L."/>
            <person name="Halter G.M."/>
            <person name="Han M.V."/>
            <person name="Heger A."/>
            <person name="Hillier L."/>
            <person name="Hinrichs A.S."/>
            <person name="Holmes I."/>
            <person name="Hoskins R.A."/>
            <person name="Hubisz M.J."/>
            <person name="Hultmark D."/>
            <person name="Huntley M.A."/>
            <person name="Jaffe D.B."/>
            <person name="Jagadeeshan S."/>
            <person name="Jeck W.R."/>
            <person name="Johnson J."/>
            <person name="Jones C.D."/>
            <person name="Jordan W.C."/>
            <person name="Karpen G.H."/>
            <person name="Kataoka E."/>
            <person name="Keightley P.D."/>
            <person name="Kheradpour P."/>
            <person name="Kirkness E.F."/>
            <person name="Koerich L.B."/>
            <person name="Kristiansen K."/>
            <person name="Kudrna D."/>
            <person name="Kulathinal R.J."/>
            <person name="Kumar S."/>
            <person name="Kwok R."/>
            <person name="Lander E."/>
            <person name="Langley C.H."/>
            <person name="Lapoint R."/>
            <person name="Lazzaro B.P."/>
            <person name="Lee S.J."/>
            <person name="Levesque L."/>
            <person name="Li R."/>
            <person name="Lin C.F."/>
            <person name="Lin M.F."/>
            <person name="Lindblad-Toh K."/>
            <person name="Llopart A."/>
            <person name="Long M."/>
            <person name="Low L."/>
            <person name="Lozovsky E."/>
            <person name="Lu J."/>
            <person name="Luo M."/>
            <person name="Machado C.A."/>
            <person name="Makalowski W."/>
            <person name="Marzo M."/>
            <person name="Matsuda M."/>
            <person name="Matzkin L."/>
            <person name="McAllister B."/>
            <person name="McBride C.S."/>
            <person name="McKernan B."/>
            <person name="McKernan K."/>
            <person name="Mendez-Lago M."/>
            <person name="Minx P."/>
            <person name="Mollenhauer M.U."/>
            <person name="Montooth K."/>
            <person name="Mount S.M."/>
            <person name="Mu X."/>
            <person name="Myers E."/>
            <person name="Negre B."/>
            <person name="Newfeld S."/>
            <person name="Nielsen R."/>
            <person name="Noor M.A."/>
            <person name="O'Grady P."/>
            <person name="Pachter L."/>
            <person name="Papaceit M."/>
            <person name="Parisi M.J."/>
            <person name="Parisi M."/>
            <person name="Parts L."/>
            <person name="Pedersen J.S."/>
            <person name="Pesole G."/>
            <person name="Phillippy A.M."/>
            <person name="Ponting C.P."/>
            <person name="Pop M."/>
            <person name="Porcelli D."/>
            <person name="Powell J.R."/>
            <person name="Prohaska S."/>
            <person name="Pruitt K."/>
            <person name="Puig M."/>
            <person name="Quesneville H."/>
            <person name="Ram K.R."/>
            <person name="Rand D."/>
            <person name="Rasmussen M.D."/>
            <person name="Reed L.K."/>
            <person name="Reenan R."/>
            <person name="Reily A."/>
            <person name="Remington K.A."/>
            <person name="Rieger T.T."/>
            <person name="Ritchie M.G."/>
            <person name="Robin C."/>
            <person name="Rogers Y.H."/>
            <person name="Rohde C."/>
            <person name="Rozas J."/>
            <person name="Rubenfield M.J."/>
            <person name="Ruiz A."/>
            <person name="Russo S."/>
            <person name="Salzberg S.L."/>
            <person name="Sanchez-Gracia A."/>
            <person name="Saranga D.J."/>
            <person name="Sato H."/>
            <person name="Schaeffer S.W."/>
            <person name="Schatz M.C."/>
            <person name="Schlenke T."/>
            <person name="Schwartz R."/>
            <person name="Segarra C."/>
            <person name="Singh R.S."/>
            <person name="Sirot L."/>
            <person name="Sirota M."/>
            <person name="Sisneros N.B."/>
            <person name="Smith C.D."/>
            <person name="Smith T.F."/>
            <person name="Spieth J."/>
            <person name="Stage D.E."/>
            <person name="Stark A."/>
            <person name="Stephan W."/>
            <person name="Strausberg R.L."/>
            <person name="Strempel S."/>
            <person name="Sturgill D."/>
            <person name="Sutton G."/>
            <person name="Sutton G.G."/>
            <person name="Tao W."/>
            <person name="Teichmann S."/>
            <person name="Tobari Y.N."/>
            <person name="Tomimura Y."/>
            <person name="Tsolas J.M."/>
            <person name="Valente V.L."/>
            <person name="Venter E."/>
            <person name="Venter J.C."/>
            <person name="Vicario S."/>
            <person name="Vieira F.G."/>
            <person name="Vilella A.J."/>
            <person name="Villasante A."/>
            <person name="Walenz B."/>
            <person name="Wang J."/>
            <person name="Wasserman M."/>
            <person name="Watts T."/>
            <person name="Wilson D."/>
            <person name="Wilson R.K."/>
            <person name="Wing R.A."/>
            <person name="Wolfner M.F."/>
            <person name="Wong A."/>
            <person name="Wong G.K."/>
            <person name="Wu C.I."/>
            <person name="Wu G."/>
            <person name="Yamamoto D."/>
            <person name="Yang H.P."/>
            <person name="Yang S.P."/>
            <person name="Yorke J.A."/>
            <person name="Yoshida K."/>
            <person name="Zdobnov E."/>
            <person name="Zhang P."/>
            <person name="Zhang Y."/>
            <person name="Zimin A.V."/>
            <person name="Baldwin J."/>
            <person name="Abdouelleil A."/>
            <person name="Abdulkadir J."/>
            <person name="Abebe A."/>
            <person name="Abera B."/>
            <person name="Abreu J."/>
            <person name="Acer S.C."/>
            <person name="Aftuck L."/>
            <person name="Alexander A."/>
            <person name="An P."/>
            <person name="Anderson E."/>
            <person name="Anderson S."/>
            <person name="Arachi H."/>
            <person name="Azer M."/>
            <person name="Bachantsang P."/>
            <person name="Barry A."/>
            <person name="Bayul T."/>
            <person name="Berlin A."/>
            <person name="Bessette D."/>
            <person name="Bloom T."/>
            <person name="Blye J."/>
            <person name="Boguslavskiy L."/>
            <person name="Bonnet C."/>
            <person name="Boukhgalter B."/>
            <person name="Bourzgui I."/>
            <person name="Brown A."/>
            <person name="Cahill P."/>
            <person name="Channer S."/>
            <person name="Cheshatsang Y."/>
            <person name="Chuda L."/>
            <person name="Citroen M."/>
            <person name="Collymore A."/>
            <person name="Cooke P."/>
            <person name="Costello M."/>
            <person name="D'Aco K."/>
            <person name="Daza R."/>
            <person name="De Haan G."/>
            <person name="DeGray S."/>
            <person name="DeMaso C."/>
            <person name="Dhargay N."/>
            <person name="Dooley K."/>
            <person name="Dooley E."/>
            <person name="Doricent M."/>
            <person name="Dorje P."/>
            <person name="Dorjee K."/>
            <person name="Dupes A."/>
            <person name="Elong R."/>
            <person name="Falk J."/>
            <person name="Farina A."/>
            <person name="Faro S."/>
            <person name="Ferguson D."/>
            <person name="Fisher S."/>
            <person name="Foley C.D."/>
            <person name="Franke A."/>
            <person name="Friedrich D."/>
            <person name="Gadbois L."/>
            <person name="Gearin G."/>
            <person name="Gearin C.R."/>
            <person name="Giannoukos G."/>
            <person name="Goode T."/>
            <person name="Graham J."/>
            <person name="Grandbois E."/>
            <person name="Grewal S."/>
            <person name="Gyaltsen K."/>
            <person name="Hafez N."/>
            <person name="Hagos B."/>
            <person name="Hall J."/>
            <person name="Henson C."/>
            <person name="Hollinger A."/>
            <person name="Honan T."/>
            <person name="Huard M.D."/>
            <person name="Hughes L."/>
            <person name="Hurhula B."/>
            <person name="Husby M.E."/>
            <person name="Kamat A."/>
            <person name="Kanga B."/>
            <person name="Kashin S."/>
            <person name="Khazanovich D."/>
            <person name="Kisner P."/>
            <person name="Lance K."/>
            <person name="Lara M."/>
            <person name="Lee W."/>
            <person name="Lennon N."/>
            <person name="Letendre F."/>
            <person name="LeVine R."/>
            <person name="Lipovsky A."/>
            <person name="Liu X."/>
            <person name="Liu J."/>
            <person name="Liu S."/>
            <person name="Lokyitsang T."/>
            <person name="Lokyitsang Y."/>
            <person name="Lubonja R."/>
            <person name="Lui A."/>
            <person name="MacDonald P."/>
            <person name="Magnisalis V."/>
            <person name="Maru K."/>
            <person name="Matthews C."/>
            <person name="McCusker W."/>
            <person name="McDonough S."/>
            <person name="Mehta T."/>
            <person name="Meldrim J."/>
            <person name="Meneus L."/>
            <person name="Mihai O."/>
            <person name="Mihalev A."/>
            <person name="Mihova T."/>
            <person name="Mittelman R."/>
            <person name="Mlenga V."/>
            <person name="Montmayeur A."/>
            <person name="Mulrain L."/>
            <person name="Navidi A."/>
            <person name="Naylor J."/>
            <person name="Negash T."/>
            <person name="Nguyen T."/>
            <person name="Nguyen N."/>
            <person name="Nicol R."/>
            <person name="Norbu C."/>
            <person name="Norbu N."/>
            <person name="Novod N."/>
            <person name="O'Neill B."/>
            <person name="Osman S."/>
            <person name="Markiewicz E."/>
            <person name="Oyono O.L."/>
            <person name="Patti C."/>
            <person name="Phunkhang P."/>
            <person name="Pierre F."/>
            <person name="Priest M."/>
            <person name="Raghuraman S."/>
            <person name="Rege F."/>
            <person name="Reyes R."/>
            <person name="Rise C."/>
            <person name="Rogov P."/>
            <person name="Ross K."/>
            <person name="Ryan E."/>
            <person name="Settipalli S."/>
            <person name="Shea T."/>
            <person name="Sherpa N."/>
            <person name="Shi L."/>
            <person name="Shih D."/>
            <person name="Sparrow T."/>
            <person name="Spaulding J."/>
            <person name="Stalker J."/>
            <person name="Stange-Thomann N."/>
            <person name="Stavropoulos S."/>
            <person name="Stone C."/>
            <person name="Strader C."/>
            <person name="Tesfaye S."/>
            <person name="Thomson T."/>
            <person name="Thoulutsang Y."/>
            <person name="Thoulutsang D."/>
            <person name="Topham K."/>
            <person name="Topping I."/>
            <person name="Tsamla T."/>
            <person name="Vassiliev H."/>
            <person name="Vo A."/>
            <person name="Wangchuk T."/>
            <person name="Wangdi T."/>
            <person name="Weiand M."/>
            <person name="Wilkinson J."/>
            <person name="Wilson A."/>
            <person name="Yadav S."/>
            <person name="Young G."/>
            <person name="Yu Q."/>
            <person name="Zembek L."/>
            <person name="Zhong D."/>
            <person name="Zimmer A."/>
            <person name="Zwirko Z."/>
            <person name="Jaffe D.B."/>
            <person name="Alvarez P."/>
            <person name="Brockman W."/>
            <person name="Butler J."/>
            <person name="Chin C."/>
            <person name="Gnerre S."/>
            <person name="Grabherr M."/>
            <person name="Kleber M."/>
            <person name="Mauceli E."/>
            <person name="MacCallum I."/>
        </authorList>
    </citation>
    <scope>NUCLEOTIDE SEQUENCE [LARGE SCALE GENOMIC DNA]</scope>
    <source>
        <strain evidence="15">Tucson 15081-1352.22</strain>
    </source>
</reference>
<dbReference type="SMR" id="A0A0Q9XM07"/>
<evidence type="ECO:0000256" key="11">
    <source>
        <dbReference type="SAM" id="MobiDB-lite"/>
    </source>
</evidence>
<dbReference type="InParanoid" id="A0A0Q9XM07"/>
<evidence type="ECO:0000256" key="4">
    <source>
        <dbReference type="ARBA" id="ARBA00022741"/>
    </source>
</evidence>
<gene>
    <name evidence="14" type="primary">Dmoj\GI13933</name>
    <name evidence="14" type="ORF">Dmoj_GI13933</name>
</gene>
<dbReference type="FunCoup" id="A0A0Q9XM07">
    <property type="interactions" value="1058"/>
</dbReference>
<dbReference type="CDD" id="cd03113">
    <property type="entry name" value="CTPS_N"/>
    <property type="match status" value="1"/>
</dbReference>
<comment type="catalytic activity">
    <reaction evidence="9 10">
        <text>UTP + L-glutamine + ATP + H2O = CTP + L-glutamate + ADP + phosphate + 2 H(+)</text>
        <dbReference type="Rhea" id="RHEA:26426"/>
        <dbReference type="ChEBI" id="CHEBI:15377"/>
        <dbReference type="ChEBI" id="CHEBI:15378"/>
        <dbReference type="ChEBI" id="CHEBI:29985"/>
        <dbReference type="ChEBI" id="CHEBI:30616"/>
        <dbReference type="ChEBI" id="CHEBI:37563"/>
        <dbReference type="ChEBI" id="CHEBI:43474"/>
        <dbReference type="ChEBI" id="CHEBI:46398"/>
        <dbReference type="ChEBI" id="CHEBI:58359"/>
        <dbReference type="ChEBI" id="CHEBI:456216"/>
        <dbReference type="EC" id="6.3.4.2"/>
    </reaction>
</comment>
<dbReference type="InterPro" id="IPR029062">
    <property type="entry name" value="Class_I_gatase-like"/>
</dbReference>
<evidence type="ECO:0000256" key="7">
    <source>
        <dbReference type="ARBA" id="ARBA00022975"/>
    </source>
</evidence>
<dbReference type="Gene3D" id="3.40.50.880">
    <property type="match status" value="1"/>
</dbReference>
<evidence type="ECO:0000256" key="9">
    <source>
        <dbReference type="ARBA" id="ARBA00047781"/>
    </source>
</evidence>
<keyword evidence="4 10" id="KW-0547">Nucleotide-binding</keyword>
<dbReference type="Pfam" id="PF00117">
    <property type="entry name" value="GATase"/>
    <property type="match status" value="1"/>
</dbReference>
<dbReference type="NCBIfam" id="NF003792">
    <property type="entry name" value="PRK05380.1"/>
    <property type="match status" value="1"/>
</dbReference>
<dbReference type="SUPFAM" id="SSF52540">
    <property type="entry name" value="P-loop containing nucleoside triphosphate hydrolases"/>
    <property type="match status" value="1"/>
</dbReference>
<organism evidence="14 15">
    <name type="scientific">Drosophila mojavensis</name>
    <name type="common">Fruit fly</name>
    <dbReference type="NCBI Taxonomy" id="7230"/>
    <lineage>
        <taxon>Eukaryota</taxon>
        <taxon>Metazoa</taxon>
        <taxon>Ecdysozoa</taxon>
        <taxon>Arthropoda</taxon>
        <taxon>Hexapoda</taxon>
        <taxon>Insecta</taxon>
        <taxon>Pterygota</taxon>
        <taxon>Neoptera</taxon>
        <taxon>Endopterygota</taxon>
        <taxon>Diptera</taxon>
        <taxon>Brachycera</taxon>
        <taxon>Muscomorpha</taxon>
        <taxon>Ephydroidea</taxon>
        <taxon>Drosophilidae</taxon>
        <taxon>Drosophila</taxon>
    </lineage>
</organism>
<evidence type="ECO:0000256" key="8">
    <source>
        <dbReference type="ARBA" id="ARBA00037348"/>
    </source>
</evidence>
<sequence length="643" mass="71858">MKYILVTGGVISGVGKGVIASSFGRILKSCNLDVTSIKIDPYINIDAGTFSPYEHGEVYVLDDGAEVDLDLGNYERFLDITLHRDNNITTGKIYKMVIEKERKGDYLGQTVQVVPHITNAIQEWVARVAEKPVKGSSKPQVCIVELGGTIGDIEGMPFVEAFRQFQFRVKRENFCLAHVSLVPLPKATGEPKTKPTQSSVRELRGCGLSPDLIVCRSEKPIGVEVKEKISNFCHVDPDQVICIHDLSSIYHVPLLMEQNGVIEFLNERLKLNIDMSQRTKCLQHWRVLARRTETVRREVNIAIVGKYTKFADSYASVVKAVQHAALAVNRKANLVFIESCLLEHETLQREPSKYHKEWQKLCESNGILVPGGFGARGMEGKIRACQWARENKRPFLGICLGLQAAVIEFARNVANLKDANSTEINPDTPHPLVIDMPEHHKGQMGGTMRLGKRRTIFADKPSTIRQLYGNPKTVDERHRHRYEVNPEYVSQLESFGMNFVGTDVDQNRMEIIELRDHPYYVATQYHPEYLSRPLKPSPPFLGLILAAEDRLQIYIERGCRLSPRQLSDASSDEDETANGVSHSFAALKLQGNKKCTSTSTCTSTDNQCEPLNSLLNGNINGLNANDHTLDNDDDGACGGSRSD</sequence>
<evidence type="ECO:0000256" key="2">
    <source>
        <dbReference type="ARBA" id="ARBA00007533"/>
    </source>
</evidence>